<feature type="binding site" evidence="5">
    <location>
        <position position="247"/>
    </location>
    <ligand>
        <name>Fe cation</name>
        <dbReference type="ChEBI" id="CHEBI:24875"/>
        <note>catalytic</note>
    </ligand>
</feature>
<dbReference type="Gene3D" id="2.60.120.590">
    <property type="entry name" value="Alpha-ketoglutarate-dependent dioxygenase AlkB-like"/>
    <property type="match status" value="1"/>
</dbReference>
<gene>
    <name evidence="7" type="primary">LOC100186336</name>
</gene>
<dbReference type="InParanoid" id="H2Y0H4"/>
<evidence type="ECO:0000313" key="7">
    <source>
        <dbReference type="Ensembl" id="ENSCINP00000035408.1"/>
    </source>
</evidence>
<dbReference type="OMA" id="YKRRDPP"/>
<proteinExistence type="predicted"/>
<dbReference type="STRING" id="7719.ENSCINP00000035408"/>
<reference evidence="8" key="1">
    <citation type="journal article" date="2002" name="Science">
        <title>The draft genome of Ciona intestinalis: insights into chordate and vertebrate origins.</title>
        <authorList>
            <person name="Dehal P."/>
            <person name="Satou Y."/>
            <person name="Campbell R.K."/>
            <person name="Chapman J."/>
            <person name="Degnan B."/>
            <person name="De Tomaso A."/>
            <person name="Davidson B."/>
            <person name="Di Gregorio A."/>
            <person name="Gelpke M."/>
            <person name="Goodstein D.M."/>
            <person name="Harafuji N."/>
            <person name="Hastings K.E."/>
            <person name="Ho I."/>
            <person name="Hotta K."/>
            <person name="Huang W."/>
            <person name="Kawashima T."/>
            <person name="Lemaire P."/>
            <person name="Martinez D."/>
            <person name="Meinertzhagen I.A."/>
            <person name="Necula S."/>
            <person name="Nonaka M."/>
            <person name="Putnam N."/>
            <person name="Rash S."/>
            <person name="Saiga H."/>
            <person name="Satake M."/>
            <person name="Terry A."/>
            <person name="Yamada L."/>
            <person name="Wang H.G."/>
            <person name="Awazu S."/>
            <person name="Azumi K."/>
            <person name="Boore J."/>
            <person name="Branno M."/>
            <person name="Chin-Bow S."/>
            <person name="DeSantis R."/>
            <person name="Doyle S."/>
            <person name="Francino P."/>
            <person name="Keys D.N."/>
            <person name="Haga S."/>
            <person name="Hayashi H."/>
            <person name="Hino K."/>
            <person name="Imai K.S."/>
            <person name="Inaba K."/>
            <person name="Kano S."/>
            <person name="Kobayashi K."/>
            <person name="Kobayashi M."/>
            <person name="Lee B.I."/>
            <person name="Makabe K.W."/>
            <person name="Manohar C."/>
            <person name="Matassi G."/>
            <person name="Medina M."/>
            <person name="Mochizuki Y."/>
            <person name="Mount S."/>
            <person name="Morishita T."/>
            <person name="Miura S."/>
            <person name="Nakayama A."/>
            <person name="Nishizaka S."/>
            <person name="Nomoto H."/>
            <person name="Ohta F."/>
            <person name="Oishi K."/>
            <person name="Rigoutsos I."/>
            <person name="Sano M."/>
            <person name="Sasaki A."/>
            <person name="Sasakura Y."/>
            <person name="Shoguchi E."/>
            <person name="Shin-i T."/>
            <person name="Spagnuolo A."/>
            <person name="Stainier D."/>
            <person name="Suzuki M.M."/>
            <person name="Tassy O."/>
            <person name="Takatori N."/>
            <person name="Tokuoka M."/>
            <person name="Yagi K."/>
            <person name="Yoshizaki F."/>
            <person name="Wada S."/>
            <person name="Zhang C."/>
            <person name="Hyatt P.D."/>
            <person name="Larimer F."/>
            <person name="Detter C."/>
            <person name="Doggett N."/>
            <person name="Glavina T."/>
            <person name="Hawkins T."/>
            <person name="Richardson P."/>
            <person name="Lucas S."/>
            <person name="Kohara Y."/>
            <person name="Levine M."/>
            <person name="Satoh N."/>
            <person name="Rokhsar D.S."/>
        </authorList>
    </citation>
    <scope>NUCLEOTIDE SEQUENCE [LARGE SCALE GENOMIC DNA]</scope>
</reference>
<dbReference type="FunCoup" id="H2Y0H4">
    <property type="interactions" value="297"/>
</dbReference>
<protein>
    <submittedName>
        <fullName evidence="7">Nucleic acid dioxygenase ALKBH1</fullName>
    </submittedName>
</protein>
<keyword evidence="1 5" id="KW-0479">Metal-binding</keyword>
<dbReference type="InterPro" id="IPR004574">
    <property type="entry name" value="Alkb"/>
</dbReference>
<dbReference type="InterPro" id="IPR037151">
    <property type="entry name" value="AlkB-like_sf"/>
</dbReference>
<comment type="cofactor">
    <cofactor evidence="5">
        <name>Fe(2+)</name>
        <dbReference type="ChEBI" id="CHEBI:29033"/>
    </cofactor>
    <text evidence="5">Binds 1 Fe(2+) ion per subunit.</text>
</comment>
<dbReference type="Pfam" id="PF13532">
    <property type="entry name" value="2OG-FeII_Oxy_2"/>
    <property type="match status" value="1"/>
</dbReference>
<organism evidence="7 8">
    <name type="scientific">Ciona intestinalis</name>
    <name type="common">Transparent sea squirt</name>
    <name type="synonym">Ascidia intestinalis</name>
    <dbReference type="NCBI Taxonomy" id="7719"/>
    <lineage>
        <taxon>Eukaryota</taxon>
        <taxon>Metazoa</taxon>
        <taxon>Chordata</taxon>
        <taxon>Tunicata</taxon>
        <taxon>Ascidiacea</taxon>
        <taxon>Phlebobranchia</taxon>
        <taxon>Cionidae</taxon>
        <taxon>Ciona</taxon>
    </lineage>
</organism>
<evidence type="ECO:0000256" key="3">
    <source>
        <dbReference type="ARBA" id="ARBA00023002"/>
    </source>
</evidence>
<keyword evidence="8" id="KW-1185">Reference proteome</keyword>
<dbReference type="GeneTree" id="ENSGT00390000004599"/>
<dbReference type="PROSITE" id="PS51471">
    <property type="entry name" value="FE2OG_OXY"/>
    <property type="match status" value="1"/>
</dbReference>
<sequence>IFKQTFKYYKQKATQPSFDDVIDFKNARNLDSVIVKQVPSPSNDLIGELGLKYKENWEIYELKKVPGLFIIPNSFTDKGRRMWANKCVTEYFKKPHETNVDPFDDNPDKMWESSYSLSLLKCCPIWKLRWATLGYHHNWNSKQYSEQPCSELPSELRKTSKLFASMIGTDDFKAEASIVNYYHVGNALSPHDDTSELYLEAPLVSLSFGLSAVFLIGGTSKDQKPEALFIRSGDVIIMSGASRLAYHAVPRILKPTSDAQLKSSSVADNLDLFMSHSRLNINIRQVHS</sequence>
<evidence type="ECO:0000256" key="2">
    <source>
        <dbReference type="ARBA" id="ARBA00022964"/>
    </source>
</evidence>
<dbReference type="AlphaFoldDB" id="H2Y0H4"/>
<reference evidence="7" key="2">
    <citation type="submission" date="2025-08" db="UniProtKB">
        <authorList>
            <consortium name="Ensembl"/>
        </authorList>
    </citation>
    <scope>IDENTIFICATION</scope>
</reference>
<keyword evidence="4 5" id="KW-0408">Iron</keyword>
<dbReference type="PANTHER" id="PTHR16557">
    <property type="entry name" value="ALKYLATED DNA REPAIR PROTEIN ALKB-RELATED"/>
    <property type="match status" value="1"/>
</dbReference>
<evidence type="ECO:0000256" key="1">
    <source>
        <dbReference type="ARBA" id="ARBA00022723"/>
    </source>
</evidence>
<dbReference type="SUPFAM" id="SSF51197">
    <property type="entry name" value="Clavaminate synthase-like"/>
    <property type="match status" value="1"/>
</dbReference>
<dbReference type="GO" id="GO:0008198">
    <property type="term" value="F:ferrous iron binding"/>
    <property type="evidence" value="ECO:0000318"/>
    <property type="project" value="GO_Central"/>
</dbReference>
<dbReference type="GO" id="GO:0035515">
    <property type="term" value="F:oxidative RNA demethylase activity"/>
    <property type="evidence" value="ECO:0000318"/>
    <property type="project" value="GO_Central"/>
</dbReference>
<dbReference type="PANTHER" id="PTHR16557:SF2">
    <property type="entry name" value="NUCLEIC ACID DIOXYGENASE ALKBH1"/>
    <property type="match status" value="1"/>
</dbReference>
<dbReference type="HOGENOM" id="CLU_029471_2_1_1"/>
<feature type="domain" description="Fe2OG dioxygenase" evidence="6">
    <location>
        <begin position="173"/>
        <end position="287"/>
    </location>
</feature>
<accession>H2Y0H4</accession>
<dbReference type="GO" id="GO:0035516">
    <property type="term" value="F:broad specificity oxidative DNA demethylase activity"/>
    <property type="evidence" value="ECO:0000318"/>
    <property type="project" value="GO_Central"/>
</dbReference>
<feature type="binding site" evidence="5">
    <location>
        <position position="191"/>
    </location>
    <ligand>
        <name>Fe cation</name>
        <dbReference type="ChEBI" id="CHEBI:24875"/>
        <note>catalytic</note>
    </ligand>
</feature>
<name>H2Y0H4_CIOIN</name>
<dbReference type="InterPro" id="IPR005123">
    <property type="entry name" value="Oxoglu/Fe-dep_dioxygenase_dom"/>
</dbReference>
<evidence type="ECO:0000256" key="5">
    <source>
        <dbReference type="PIRSR" id="PIRSR604574-2"/>
    </source>
</evidence>
<evidence type="ECO:0000313" key="8">
    <source>
        <dbReference type="Proteomes" id="UP000008144"/>
    </source>
</evidence>
<keyword evidence="3" id="KW-0560">Oxidoreductase</keyword>
<dbReference type="GO" id="GO:0005634">
    <property type="term" value="C:nucleus"/>
    <property type="evidence" value="ECO:0000318"/>
    <property type="project" value="GO_Central"/>
</dbReference>
<dbReference type="Proteomes" id="UP000008144">
    <property type="component" value="Unassembled WGS sequence"/>
</dbReference>
<feature type="binding site" evidence="5">
    <location>
        <position position="193"/>
    </location>
    <ligand>
        <name>Fe cation</name>
        <dbReference type="ChEBI" id="CHEBI:24875"/>
        <note>catalytic</note>
    </ligand>
</feature>
<reference evidence="7" key="3">
    <citation type="submission" date="2025-09" db="UniProtKB">
        <authorList>
            <consortium name="Ensembl"/>
        </authorList>
    </citation>
    <scope>IDENTIFICATION</scope>
</reference>
<dbReference type="GO" id="GO:0035513">
    <property type="term" value="P:oxidative RNA demethylation"/>
    <property type="evidence" value="ECO:0000318"/>
    <property type="project" value="GO_Central"/>
</dbReference>
<evidence type="ECO:0000256" key="4">
    <source>
        <dbReference type="ARBA" id="ARBA00023004"/>
    </source>
</evidence>
<dbReference type="SMR" id="H2Y0H4"/>
<dbReference type="InterPro" id="IPR027450">
    <property type="entry name" value="AlkB-like"/>
</dbReference>
<dbReference type="Ensembl" id="ENSCINT00000034547.1">
    <property type="protein sequence ID" value="ENSCINP00000035408.1"/>
    <property type="gene ID" value="ENSCING00000022762.1"/>
</dbReference>
<evidence type="ECO:0000259" key="6">
    <source>
        <dbReference type="PROSITE" id="PS51471"/>
    </source>
</evidence>
<keyword evidence="2" id="KW-0223">Dioxygenase</keyword>
<dbReference type="GO" id="GO:0005737">
    <property type="term" value="C:cytoplasm"/>
    <property type="evidence" value="ECO:0000318"/>
    <property type="project" value="GO_Central"/>
</dbReference>